<feature type="transmembrane region" description="Helical" evidence="1">
    <location>
        <begin position="114"/>
        <end position="132"/>
    </location>
</feature>
<organism evidence="2 3">
    <name type="scientific">Aestuariivirga litoralis</name>
    <dbReference type="NCBI Taxonomy" id="2650924"/>
    <lineage>
        <taxon>Bacteria</taxon>
        <taxon>Pseudomonadati</taxon>
        <taxon>Pseudomonadota</taxon>
        <taxon>Alphaproteobacteria</taxon>
        <taxon>Hyphomicrobiales</taxon>
        <taxon>Aestuariivirgaceae</taxon>
        <taxon>Aestuariivirga</taxon>
    </lineage>
</organism>
<reference evidence="3" key="1">
    <citation type="submission" date="2018-06" db="EMBL/GenBank/DDBJ databases">
        <title>Aestuariibacter litoralis strain KCTC 52945T.</title>
        <authorList>
            <person name="Li X."/>
            <person name="Salam N."/>
            <person name="Li J.-L."/>
            <person name="Chen Y.-M."/>
            <person name="Yang Z.-W."/>
            <person name="Zhang L.-Y."/>
            <person name="Han M.-X."/>
            <person name="Xiao M."/>
            <person name="Li W.-J."/>
        </authorList>
    </citation>
    <scope>NUCLEOTIDE SEQUENCE [LARGE SCALE GENOMIC DNA]</scope>
    <source>
        <strain evidence="3">KCTC 52945</strain>
    </source>
</reference>
<protein>
    <submittedName>
        <fullName evidence="2">Uncharacterized protein</fullName>
    </submittedName>
</protein>
<keyword evidence="1" id="KW-0472">Membrane</keyword>
<evidence type="ECO:0000313" key="2">
    <source>
        <dbReference type="EMBL" id="PZF76023.1"/>
    </source>
</evidence>
<keyword evidence="3" id="KW-1185">Reference proteome</keyword>
<feature type="transmembrane region" description="Helical" evidence="1">
    <location>
        <begin position="12"/>
        <end position="38"/>
    </location>
</feature>
<dbReference type="EMBL" id="QKVK01000007">
    <property type="protein sequence ID" value="PZF76023.1"/>
    <property type="molecule type" value="Genomic_DNA"/>
</dbReference>
<sequence>MSRADFWCRVIGWLQVAGALAVGTAIYAAWEFIFGWIVMENPGFFTVIKWILIIIFAFPPFLSGLLTVVFADRVEQAREGKRDEQHVFLRVVTALAGLWSAGVVGFVGLHVPPIGFFSVLGLATAVMAVMGADWTADLFATRNGPGRGTA</sequence>
<proteinExistence type="predicted"/>
<dbReference type="AlphaFoldDB" id="A0A2W2C761"/>
<feature type="transmembrane region" description="Helical" evidence="1">
    <location>
        <begin position="50"/>
        <end position="71"/>
    </location>
</feature>
<keyword evidence="1" id="KW-0812">Transmembrane</keyword>
<dbReference type="RefSeq" id="WP_111199407.1">
    <property type="nucleotide sequence ID" value="NZ_QKVK01000007.1"/>
</dbReference>
<evidence type="ECO:0000256" key="1">
    <source>
        <dbReference type="SAM" id="Phobius"/>
    </source>
</evidence>
<accession>A0A2W2C761</accession>
<keyword evidence="1" id="KW-1133">Transmembrane helix</keyword>
<comment type="caution">
    <text evidence="2">The sequence shown here is derived from an EMBL/GenBank/DDBJ whole genome shotgun (WGS) entry which is preliminary data.</text>
</comment>
<dbReference type="Proteomes" id="UP000248795">
    <property type="component" value="Unassembled WGS sequence"/>
</dbReference>
<feature type="transmembrane region" description="Helical" evidence="1">
    <location>
        <begin position="87"/>
        <end position="108"/>
    </location>
</feature>
<gene>
    <name evidence="2" type="ORF">DK847_15375</name>
</gene>
<name>A0A2W2C761_9HYPH</name>
<evidence type="ECO:0000313" key="3">
    <source>
        <dbReference type="Proteomes" id="UP000248795"/>
    </source>
</evidence>